<dbReference type="PANTHER" id="PTHR23163">
    <property type="entry name" value="RING FINGER PROTEIN-RELATED"/>
    <property type="match status" value="1"/>
</dbReference>
<comment type="pathway">
    <text evidence="6">Protein modification; protein ubiquitination.</text>
</comment>
<dbReference type="AlphaFoldDB" id="A0A392MMD3"/>
<dbReference type="GO" id="GO:0016567">
    <property type="term" value="P:protein ubiquitination"/>
    <property type="evidence" value="ECO:0007669"/>
    <property type="project" value="UniProtKB-UniRule"/>
</dbReference>
<evidence type="ECO:0000256" key="8">
    <source>
        <dbReference type="SAM" id="Phobius"/>
    </source>
</evidence>
<proteinExistence type="inferred from homology"/>
<dbReference type="InterPro" id="IPR013956">
    <property type="entry name" value="E3_ubiquit_lig_Bre1"/>
</dbReference>
<keyword evidence="6" id="KW-0808">Transferase</keyword>
<evidence type="ECO:0000256" key="6">
    <source>
        <dbReference type="RuleBase" id="RU365038"/>
    </source>
</evidence>
<feature type="coiled-coil region" evidence="7">
    <location>
        <begin position="101"/>
        <end position="135"/>
    </location>
</feature>
<feature type="transmembrane region" description="Helical" evidence="8">
    <location>
        <begin position="38"/>
        <end position="60"/>
    </location>
</feature>
<dbReference type="GO" id="GO:0005634">
    <property type="term" value="C:nucleus"/>
    <property type="evidence" value="ECO:0007669"/>
    <property type="project" value="UniProtKB-SubCell"/>
</dbReference>
<reference evidence="9 10" key="1">
    <citation type="journal article" date="2018" name="Front. Plant Sci.">
        <title>Red Clover (Trifolium pratense) and Zigzag Clover (T. medium) - A Picture of Genomic Similarities and Differences.</title>
        <authorList>
            <person name="Dluhosova J."/>
            <person name="Istvanek J."/>
            <person name="Nedelnik J."/>
            <person name="Repkova J."/>
        </authorList>
    </citation>
    <scope>NUCLEOTIDE SEQUENCE [LARGE SCALE GENOMIC DNA]</scope>
    <source>
        <strain evidence="10">cv. 10/8</strain>
        <tissue evidence="9">Leaf</tissue>
    </source>
</reference>
<comment type="caution">
    <text evidence="9">The sequence shown here is derived from an EMBL/GenBank/DDBJ whole genome shotgun (WGS) entry which is preliminary data.</text>
</comment>
<keyword evidence="8" id="KW-0812">Transmembrane</keyword>
<evidence type="ECO:0000313" key="9">
    <source>
        <dbReference type="EMBL" id="MCH88245.1"/>
    </source>
</evidence>
<accession>A0A392MMD3</accession>
<keyword evidence="10" id="KW-1185">Reference proteome</keyword>
<comment type="similarity">
    <text evidence="6">Belongs to the BRE1 family.</text>
</comment>
<dbReference type="GO" id="GO:0006325">
    <property type="term" value="P:chromatin organization"/>
    <property type="evidence" value="ECO:0007669"/>
    <property type="project" value="UniProtKB-KW"/>
</dbReference>
<dbReference type="GO" id="GO:0033503">
    <property type="term" value="C:HULC complex"/>
    <property type="evidence" value="ECO:0007669"/>
    <property type="project" value="TreeGrafter"/>
</dbReference>
<keyword evidence="5 6" id="KW-0539">Nucleus</keyword>
<organism evidence="9 10">
    <name type="scientific">Trifolium medium</name>
    <dbReference type="NCBI Taxonomy" id="97028"/>
    <lineage>
        <taxon>Eukaryota</taxon>
        <taxon>Viridiplantae</taxon>
        <taxon>Streptophyta</taxon>
        <taxon>Embryophyta</taxon>
        <taxon>Tracheophyta</taxon>
        <taxon>Spermatophyta</taxon>
        <taxon>Magnoliopsida</taxon>
        <taxon>eudicotyledons</taxon>
        <taxon>Gunneridae</taxon>
        <taxon>Pentapetalae</taxon>
        <taxon>rosids</taxon>
        <taxon>fabids</taxon>
        <taxon>Fabales</taxon>
        <taxon>Fabaceae</taxon>
        <taxon>Papilionoideae</taxon>
        <taxon>50 kb inversion clade</taxon>
        <taxon>NPAAA clade</taxon>
        <taxon>Hologalegina</taxon>
        <taxon>IRL clade</taxon>
        <taxon>Trifolieae</taxon>
        <taxon>Trifolium</taxon>
    </lineage>
</organism>
<keyword evidence="6" id="KW-0156">Chromatin regulator</keyword>
<keyword evidence="4 6" id="KW-0862">Zinc</keyword>
<comment type="catalytic activity">
    <reaction evidence="6">
        <text>S-ubiquitinyl-[E2 ubiquitin-conjugating enzyme]-L-cysteine + [acceptor protein]-L-lysine = [E2 ubiquitin-conjugating enzyme]-L-cysteine + N(6)-ubiquitinyl-[acceptor protein]-L-lysine.</text>
        <dbReference type="EC" id="2.3.2.27"/>
    </reaction>
</comment>
<evidence type="ECO:0000256" key="5">
    <source>
        <dbReference type="ARBA" id="ARBA00023242"/>
    </source>
</evidence>
<dbReference type="EC" id="2.3.2.27" evidence="6"/>
<dbReference type="EMBL" id="LXQA010013801">
    <property type="protein sequence ID" value="MCH88245.1"/>
    <property type="molecule type" value="Genomic_DNA"/>
</dbReference>
<dbReference type="PANTHER" id="PTHR23163:SF8">
    <property type="entry name" value="E3 UBIQUITIN-PROTEIN LIGASE BRE1-LIKE 2"/>
    <property type="match status" value="1"/>
</dbReference>
<keyword evidence="2 6" id="KW-0479">Metal-binding</keyword>
<dbReference type="GO" id="GO:0061630">
    <property type="term" value="F:ubiquitin protein ligase activity"/>
    <property type="evidence" value="ECO:0007669"/>
    <property type="project" value="UniProtKB-EC"/>
</dbReference>
<sequence length="153" mass="17234">WKVTAGESGVRICFGYVWLGGLSEKNGDNVILVPVTRMWILGGGTFFVYYLHCFALLFYVPLADFNEVHGLPEVRESESKARSQAEMLKNAYDEHGLELRVRAANEAEAACEQRLSAAEAEIEELKAQLDKTESSMFVVFYLGAKFLVMRSER</sequence>
<keyword evidence="8" id="KW-0472">Membrane</keyword>
<name>A0A392MMD3_9FABA</name>
<evidence type="ECO:0000256" key="4">
    <source>
        <dbReference type="ARBA" id="ARBA00022833"/>
    </source>
</evidence>
<dbReference type="UniPathway" id="UPA00143"/>
<feature type="non-terminal residue" evidence="9">
    <location>
        <position position="1"/>
    </location>
</feature>
<dbReference type="GO" id="GO:0008270">
    <property type="term" value="F:zinc ion binding"/>
    <property type="evidence" value="ECO:0007669"/>
    <property type="project" value="UniProtKB-KW"/>
</dbReference>
<gene>
    <name evidence="9" type="ORF">A2U01_0009128</name>
</gene>
<evidence type="ECO:0000256" key="1">
    <source>
        <dbReference type="ARBA" id="ARBA00004123"/>
    </source>
</evidence>
<protein>
    <recommendedName>
        <fullName evidence="6">E3 ubiquitin protein ligase</fullName>
        <ecNumber evidence="6">2.3.2.27</ecNumber>
    </recommendedName>
</protein>
<evidence type="ECO:0000256" key="3">
    <source>
        <dbReference type="ARBA" id="ARBA00022771"/>
    </source>
</evidence>
<comment type="subcellular location">
    <subcellularLocation>
        <location evidence="1 6">Nucleus</location>
    </subcellularLocation>
</comment>
<keyword evidence="6" id="KW-0833">Ubl conjugation pathway</keyword>
<keyword evidence="6 7" id="KW-0175">Coiled coil</keyword>
<evidence type="ECO:0000313" key="10">
    <source>
        <dbReference type="Proteomes" id="UP000265520"/>
    </source>
</evidence>
<evidence type="ECO:0000256" key="7">
    <source>
        <dbReference type="SAM" id="Coils"/>
    </source>
</evidence>
<keyword evidence="8" id="KW-1133">Transmembrane helix</keyword>
<evidence type="ECO:0000256" key="2">
    <source>
        <dbReference type="ARBA" id="ARBA00022723"/>
    </source>
</evidence>
<keyword evidence="3 6" id="KW-0863">Zinc-finger</keyword>
<dbReference type="Proteomes" id="UP000265520">
    <property type="component" value="Unassembled WGS sequence"/>
</dbReference>